<dbReference type="OrthoDB" id="2967834at2"/>
<evidence type="ECO:0000256" key="3">
    <source>
        <dbReference type="SAM" id="Phobius"/>
    </source>
</evidence>
<comment type="subcellular location">
    <subcellularLocation>
        <location evidence="1">Cell surface</location>
    </subcellularLocation>
</comment>
<dbReference type="AlphaFoldDB" id="A0A494YWR2"/>
<dbReference type="Proteomes" id="UP000281813">
    <property type="component" value="Unassembled WGS sequence"/>
</dbReference>
<accession>A0A494YWR2</accession>
<organism evidence="4 5">
    <name type="scientific">Oceanobacillus bengalensis</name>
    <dbReference type="NCBI Taxonomy" id="1435466"/>
    <lineage>
        <taxon>Bacteria</taxon>
        <taxon>Bacillati</taxon>
        <taxon>Bacillota</taxon>
        <taxon>Bacilli</taxon>
        <taxon>Bacillales</taxon>
        <taxon>Bacillaceae</taxon>
        <taxon>Oceanobacillus</taxon>
    </lineage>
</organism>
<protein>
    <submittedName>
        <fullName evidence="4">Prepilin-type N-terminal cleavage/methylation domain-containing protein</fullName>
    </submittedName>
</protein>
<comment type="caution">
    <text evidence="4">The sequence shown here is derived from an EMBL/GenBank/DDBJ whole genome shotgun (WGS) entry which is preliminary data.</text>
</comment>
<reference evidence="4 5" key="1">
    <citation type="journal article" date="2015" name="Antonie Van Leeuwenhoek">
        <title>Oceanobacillus bengalensis sp. nov., a bacterium isolated from seawater of the Bay of Bengal.</title>
        <authorList>
            <person name="Yongchang O."/>
            <person name="Xiang W."/>
            <person name="Wang G."/>
        </authorList>
    </citation>
    <scope>NUCLEOTIDE SEQUENCE [LARGE SCALE GENOMIC DNA]</scope>
    <source>
        <strain evidence="4 5">MCCC 1K00260</strain>
    </source>
</reference>
<dbReference type="GO" id="GO:0009986">
    <property type="term" value="C:cell surface"/>
    <property type="evidence" value="ECO:0007669"/>
    <property type="project" value="UniProtKB-SubCell"/>
</dbReference>
<keyword evidence="3" id="KW-1133">Transmembrane helix</keyword>
<dbReference type="Pfam" id="PF07963">
    <property type="entry name" value="N_methyl"/>
    <property type="match status" value="1"/>
</dbReference>
<dbReference type="NCBIfam" id="TIGR02532">
    <property type="entry name" value="IV_pilin_GFxxxE"/>
    <property type="match status" value="1"/>
</dbReference>
<keyword evidence="2" id="KW-0178">Competence</keyword>
<keyword evidence="5" id="KW-1185">Reference proteome</keyword>
<gene>
    <name evidence="4" type="ORF">D8M05_12520</name>
</gene>
<evidence type="ECO:0000313" key="5">
    <source>
        <dbReference type="Proteomes" id="UP000281813"/>
    </source>
</evidence>
<dbReference type="InterPro" id="IPR012902">
    <property type="entry name" value="N_methyl_site"/>
</dbReference>
<evidence type="ECO:0000256" key="2">
    <source>
        <dbReference type="ARBA" id="ARBA00023287"/>
    </source>
</evidence>
<name>A0A494YWR2_9BACI</name>
<dbReference type="EMBL" id="RBZO01000019">
    <property type="protein sequence ID" value="RKQ14658.1"/>
    <property type="molecule type" value="Genomic_DNA"/>
</dbReference>
<keyword evidence="3" id="KW-0472">Membrane</keyword>
<keyword evidence="3" id="KW-0812">Transmembrane</keyword>
<dbReference type="GO" id="GO:0030420">
    <property type="term" value="P:establishment of competence for transformation"/>
    <property type="evidence" value="ECO:0007669"/>
    <property type="project" value="UniProtKB-KW"/>
</dbReference>
<evidence type="ECO:0000313" key="4">
    <source>
        <dbReference type="EMBL" id="RKQ14658.1"/>
    </source>
</evidence>
<evidence type="ECO:0000256" key="1">
    <source>
        <dbReference type="ARBA" id="ARBA00004241"/>
    </source>
</evidence>
<proteinExistence type="predicted"/>
<sequence length="175" mass="19726">MKTLHTNLKGMLAMIRISWKNEHGVTLVELLAAVTIASIIGIVVYSLLNAGLNTYERVKVEAELRDEADYIMASMINELYTLKISEVNREDSTNKYIMLNNGAQIGFDDQNVIIGDREISLNNSKISISEETKILPSEEFGLEYYEITLVLEHEISEKLETESGIRLINDIGSEE</sequence>
<feature type="transmembrane region" description="Helical" evidence="3">
    <location>
        <begin position="24"/>
        <end position="48"/>
    </location>
</feature>
<dbReference type="PROSITE" id="PS00409">
    <property type="entry name" value="PROKAR_NTER_METHYL"/>
    <property type="match status" value="1"/>
</dbReference>